<keyword evidence="2" id="KW-1185">Reference proteome</keyword>
<organism evidence="1 2">
    <name type="scientific">Sulfurospirillum halorespirans DSM 13726</name>
    <dbReference type="NCBI Taxonomy" id="1193502"/>
    <lineage>
        <taxon>Bacteria</taxon>
        <taxon>Pseudomonadati</taxon>
        <taxon>Campylobacterota</taxon>
        <taxon>Epsilonproteobacteria</taxon>
        <taxon>Campylobacterales</taxon>
        <taxon>Sulfurospirillaceae</taxon>
        <taxon>Sulfurospirillum</taxon>
    </lineage>
</organism>
<accession>A0A1D7TJ39</accession>
<dbReference type="GO" id="GO:0030151">
    <property type="term" value="F:molybdenum ion binding"/>
    <property type="evidence" value="ECO:0007669"/>
    <property type="project" value="InterPro"/>
</dbReference>
<sequence>MTTTIEESLTSRYSQLEMTKLEREVMIFLQGYAKNRYSKYVIAPHIAAMSLQMNHLYEAMGFKNRVQMGKYMKCHFPELAGLKPVDKLWKKFIYDSIDRVAPFCFRCKDQSNCFACQLAG</sequence>
<proteinExistence type="predicted"/>
<dbReference type="GO" id="GO:0009399">
    <property type="term" value="P:nitrogen fixation"/>
    <property type="evidence" value="ECO:0007669"/>
    <property type="project" value="InterPro"/>
</dbReference>
<name>A0A1D7TJ39_9BACT</name>
<dbReference type="Pfam" id="PF04891">
    <property type="entry name" value="NifQ"/>
    <property type="match status" value="1"/>
</dbReference>
<reference evidence="2" key="1">
    <citation type="submission" date="2016-08" db="EMBL/GenBank/DDBJ databases">
        <title>Complete genome sequence of the organohalide-respiring Epsilonproteobacterium Sulfurospirillum halorespirans.</title>
        <authorList>
            <person name="Goris T."/>
            <person name="Zimmermann J."/>
            <person name="Schenz B."/>
            <person name="Lemos M."/>
            <person name="Hackermueller J."/>
            <person name="Diekert G."/>
        </authorList>
    </citation>
    <scope>NUCLEOTIDE SEQUENCE [LARGE SCALE GENOMIC DNA]</scope>
    <source>
        <strain>DSM 13726</strain>
        <strain evidence="2">PCE-M2</strain>
    </source>
</reference>
<dbReference type="Proteomes" id="UP000094609">
    <property type="component" value="Chromosome"/>
</dbReference>
<evidence type="ECO:0000313" key="2">
    <source>
        <dbReference type="Proteomes" id="UP000094609"/>
    </source>
</evidence>
<dbReference type="EMBL" id="CP017111">
    <property type="protein sequence ID" value="AOO64996.1"/>
    <property type="molecule type" value="Genomic_DNA"/>
</dbReference>
<dbReference type="InterPro" id="IPR006975">
    <property type="entry name" value="NifQ"/>
</dbReference>
<dbReference type="STRING" id="1193502.SHALO_1218"/>
<gene>
    <name evidence="1" type="ORF">SHALO_1218</name>
</gene>
<dbReference type="PATRIC" id="fig|1193502.14.peg.1236"/>
<dbReference type="RefSeq" id="WP_168156746.1">
    <property type="nucleotide sequence ID" value="NZ_CP017111.1"/>
</dbReference>
<dbReference type="KEGG" id="shal:SHALO_1218"/>
<protein>
    <submittedName>
        <fullName evidence="1">NifQ</fullName>
    </submittedName>
</protein>
<dbReference type="AlphaFoldDB" id="A0A1D7TJ39"/>
<evidence type="ECO:0000313" key="1">
    <source>
        <dbReference type="EMBL" id="AOO64996.1"/>
    </source>
</evidence>